<gene>
    <name evidence="1" type="ORF">NATE_147</name>
</gene>
<reference evidence="1" key="1">
    <citation type="submission" date="2021-10" db="EMBL/GenBank/DDBJ databases">
        <authorList>
            <person name="Lavering E.D."/>
            <person name="James R."/>
            <person name="Fairholm J.D."/>
            <person name="Ogilvie B.H."/>
            <person name="Thurgood T.L."/>
            <person name="Robison R.A."/>
            <person name="Grose J.H."/>
        </authorList>
    </citation>
    <scope>NUCLEOTIDE SEQUENCE</scope>
</reference>
<organism evidence="1 2">
    <name type="scientific">Bacillus phage vB_BanS_Nate</name>
    <dbReference type="NCBI Taxonomy" id="2894788"/>
    <lineage>
        <taxon>Viruses</taxon>
        <taxon>Duplodnaviria</taxon>
        <taxon>Heunggongvirae</taxon>
        <taxon>Uroviricota</taxon>
        <taxon>Caudoviricetes</taxon>
        <taxon>Joanripponvirinae</taxon>
        <taxon>Natevirus</taxon>
        <taxon>Natevirus nate</taxon>
    </lineage>
</organism>
<name>A0AAE9CDQ7_9CAUD</name>
<evidence type="ECO:0000313" key="2">
    <source>
        <dbReference type="Proteomes" id="UP000827544"/>
    </source>
</evidence>
<evidence type="ECO:0000313" key="1">
    <source>
        <dbReference type="EMBL" id="UGO51000.1"/>
    </source>
</evidence>
<sequence>MKTFQFRIAKKNLPSSAEININSQRTIFTASTKDNVTWIVTWTSSINGKQSSQSYRSPQVLKYLADRDWILVDDGDTE</sequence>
<accession>A0AAE9CDQ7</accession>
<keyword evidence="2" id="KW-1185">Reference proteome</keyword>
<proteinExistence type="predicted"/>
<protein>
    <submittedName>
        <fullName evidence="1">Uncharacterized protein</fullName>
    </submittedName>
</protein>
<dbReference type="Proteomes" id="UP000827544">
    <property type="component" value="Segment"/>
</dbReference>
<dbReference type="EMBL" id="OK499992">
    <property type="protein sequence ID" value="UGO51000.1"/>
    <property type="molecule type" value="Genomic_DNA"/>
</dbReference>